<feature type="domain" description="Homeobox" evidence="5">
    <location>
        <begin position="122"/>
        <end position="182"/>
    </location>
</feature>
<dbReference type="GO" id="GO:0005634">
    <property type="term" value="C:nucleus"/>
    <property type="evidence" value="ECO:0007669"/>
    <property type="project" value="UniProtKB-SubCell"/>
</dbReference>
<accession>A0A9W2WET1</accession>
<name>A0A9W2WET1_PHYMC</name>
<dbReference type="SUPFAM" id="SSF46689">
    <property type="entry name" value="Homeodomain-like"/>
    <property type="match status" value="1"/>
</dbReference>
<comment type="subcellular location">
    <subcellularLocation>
        <location evidence="1 2 3">Nucleus</location>
    </subcellularLocation>
</comment>
<evidence type="ECO:0000256" key="3">
    <source>
        <dbReference type="RuleBase" id="RU000682"/>
    </source>
</evidence>
<dbReference type="InterPro" id="IPR001356">
    <property type="entry name" value="HD"/>
</dbReference>
<dbReference type="PANTHER" id="PTHR24329:SF545">
    <property type="entry name" value="HOMEOBOX PROTEIN ESX1"/>
    <property type="match status" value="1"/>
</dbReference>
<dbReference type="InterPro" id="IPR050649">
    <property type="entry name" value="Paired_Homeobox_TFs"/>
</dbReference>
<feature type="compositionally biased region" description="Basic and acidic residues" evidence="4">
    <location>
        <begin position="26"/>
        <end position="38"/>
    </location>
</feature>
<dbReference type="KEGG" id="pcad:129391707"/>
<evidence type="ECO:0000256" key="4">
    <source>
        <dbReference type="SAM" id="MobiDB-lite"/>
    </source>
</evidence>
<dbReference type="GeneID" id="129391707"/>
<dbReference type="OrthoDB" id="6159439at2759"/>
<reference evidence="7" key="1">
    <citation type="submission" date="2025-08" db="UniProtKB">
        <authorList>
            <consortium name="RefSeq"/>
        </authorList>
    </citation>
    <scope>IDENTIFICATION</scope>
    <source>
        <tissue evidence="7">Muscle</tissue>
    </source>
</reference>
<dbReference type="PANTHER" id="PTHR24329">
    <property type="entry name" value="HOMEOBOX PROTEIN ARISTALESS"/>
    <property type="match status" value="1"/>
</dbReference>
<dbReference type="Gene3D" id="1.10.10.60">
    <property type="entry name" value="Homeodomain-like"/>
    <property type="match status" value="1"/>
</dbReference>
<dbReference type="GO" id="GO:0000977">
    <property type="term" value="F:RNA polymerase II transcription regulatory region sequence-specific DNA binding"/>
    <property type="evidence" value="ECO:0007669"/>
    <property type="project" value="TreeGrafter"/>
</dbReference>
<evidence type="ECO:0000256" key="1">
    <source>
        <dbReference type="ARBA" id="ARBA00004123"/>
    </source>
</evidence>
<dbReference type="Pfam" id="PF00046">
    <property type="entry name" value="Homeodomain"/>
    <property type="match status" value="1"/>
</dbReference>
<feature type="compositionally biased region" description="Basic and acidic residues" evidence="4">
    <location>
        <begin position="56"/>
        <end position="71"/>
    </location>
</feature>
<dbReference type="GO" id="GO:0000981">
    <property type="term" value="F:DNA-binding transcription factor activity, RNA polymerase II-specific"/>
    <property type="evidence" value="ECO:0007669"/>
    <property type="project" value="TreeGrafter"/>
</dbReference>
<sequence length="346" mass="38057">MERQPQSSHDAYADADAAVAGLFKLGVDEEREETHGVNRAETSPPAEGGEGQKAQFEPEGKEAGKEGEGKQGCDVSVGAASPEDGGEGREAEAEAGGGEGGEQGGEGQPPRATVKGPEAADGQWRVPHARFTQVQLQHLERVFQHTPYPDASTRNELARRLGVTEARARVWFKHRRAKWRRQWRAVMFRDVPPVPPVPPVVISLCETCSANLLQQLDWVFVLMEPLPLELPLLPGLPMAPMQPMPPMQPRPPRPPLQPMQPMPGRPPMPPLPPLPPMPPMQPMPPEPIVSPMPPRPPWPPFPPMLVLPPPWLVPHLLHFRCPHVAWHGPLPLAVHQQPPLPFELSL</sequence>
<dbReference type="AlphaFoldDB" id="A0A9W2WET1"/>
<proteinExistence type="predicted"/>
<evidence type="ECO:0000256" key="2">
    <source>
        <dbReference type="PROSITE-ProRule" id="PRU00108"/>
    </source>
</evidence>
<evidence type="ECO:0000313" key="6">
    <source>
        <dbReference type="Proteomes" id="UP000248484"/>
    </source>
</evidence>
<keyword evidence="2 3" id="KW-0238">DNA-binding</keyword>
<feature type="compositionally biased region" description="Gly residues" evidence="4">
    <location>
        <begin position="95"/>
        <end position="107"/>
    </location>
</feature>
<evidence type="ECO:0000259" key="5">
    <source>
        <dbReference type="PROSITE" id="PS50071"/>
    </source>
</evidence>
<feature type="DNA-binding region" description="Homeobox" evidence="2">
    <location>
        <begin position="124"/>
        <end position="183"/>
    </location>
</feature>
<organism evidence="6 7">
    <name type="scientific">Physeter macrocephalus</name>
    <name type="common">Sperm whale</name>
    <name type="synonym">Physeter catodon</name>
    <dbReference type="NCBI Taxonomy" id="9755"/>
    <lineage>
        <taxon>Eukaryota</taxon>
        <taxon>Metazoa</taxon>
        <taxon>Chordata</taxon>
        <taxon>Craniata</taxon>
        <taxon>Vertebrata</taxon>
        <taxon>Euteleostomi</taxon>
        <taxon>Mammalia</taxon>
        <taxon>Eutheria</taxon>
        <taxon>Laurasiatheria</taxon>
        <taxon>Artiodactyla</taxon>
        <taxon>Whippomorpha</taxon>
        <taxon>Cetacea</taxon>
        <taxon>Odontoceti</taxon>
        <taxon>Physeteridae</taxon>
        <taxon>Physeter</taxon>
    </lineage>
</organism>
<dbReference type="CDD" id="cd00086">
    <property type="entry name" value="homeodomain"/>
    <property type="match status" value="1"/>
</dbReference>
<dbReference type="InterPro" id="IPR009057">
    <property type="entry name" value="Homeodomain-like_sf"/>
</dbReference>
<keyword evidence="2 3" id="KW-0371">Homeobox</keyword>
<dbReference type="PROSITE" id="PS50071">
    <property type="entry name" value="HOMEOBOX_2"/>
    <property type="match status" value="1"/>
</dbReference>
<feature type="region of interest" description="Disordered" evidence="4">
    <location>
        <begin position="243"/>
        <end position="279"/>
    </location>
</feature>
<feature type="region of interest" description="Disordered" evidence="4">
    <location>
        <begin position="23"/>
        <end position="121"/>
    </location>
</feature>
<keyword evidence="2 3" id="KW-0539">Nucleus</keyword>
<keyword evidence="6" id="KW-1185">Reference proteome</keyword>
<evidence type="ECO:0000313" key="7">
    <source>
        <dbReference type="RefSeq" id="XP_054937578.1"/>
    </source>
</evidence>
<gene>
    <name evidence="7" type="primary">LOC129391707</name>
</gene>
<dbReference type="SMART" id="SM00389">
    <property type="entry name" value="HOX"/>
    <property type="match status" value="1"/>
</dbReference>
<dbReference type="RefSeq" id="XP_054937578.1">
    <property type="nucleotide sequence ID" value="XM_055081603.1"/>
</dbReference>
<dbReference type="Proteomes" id="UP000248484">
    <property type="component" value="Chromosome 21"/>
</dbReference>
<protein>
    <submittedName>
        <fullName evidence="7">Homeobox protein ESX1</fullName>
    </submittedName>
</protein>